<sequence>MKHQNSILIILLATLAACSSAEKKTPQRKTHKRISASEKSITAKLQFAQKANLITGDTFTVDSLAAVITILDAAEIQKRHKASKDDEFYTGADDQMFYMSEAQTYLKKQHLKIVDVPPGYKYLQFRQASGVIHKIKLDTVAFISNLYFFDPHKKLHNVDVTDVEGEYKKYFGK</sequence>
<dbReference type="Proteomes" id="UP001500742">
    <property type="component" value="Unassembled WGS sequence"/>
</dbReference>
<dbReference type="EMBL" id="BAAAZC010000028">
    <property type="protein sequence ID" value="GAA3984907.1"/>
    <property type="molecule type" value="Genomic_DNA"/>
</dbReference>
<dbReference type="RefSeq" id="WP_259093334.1">
    <property type="nucleotide sequence ID" value="NZ_BAAAZC010000028.1"/>
</dbReference>
<keyword evidence="2" id="KW-1185">Reference proteome</keyword>
<gene>
    <name evidence="1" type="ORF">GCM10022210_41180</name>
</gene>
<organism evidence="1 2">
    <name type="scientific">Mucilaginibacter dorajii</name>
    <dbReference type="NCBI Taxonomy" id="692994"/>
    <lineage>
        <taxon>Bacteria</taxon>
        <taxon>Pseudomonadati</taxon>
        <taxon>Bacteroidota</taxon>
        <taxon>Sphingobacteriia</taxon>
        <taxon>Sphingobacteriales</taxon>
        <taxon>Sphingobacteriaceae</taxon>
        <taxon>Mucilaginibacter</taxon>
    </lineage>
</organism>
<protein>
    <recommendedName>
        <fullName evidence="3">Lipoprotein</fullName>
    </recommendedName>
</protein>
<proteinExistence type="predicted"/>
<comment type="caution">
    <text evidence="1">The sequence shown here is derived from an EMBL/GenBank/DDBJ whole genome shotgun (WGS) entry which is preliminary data.</text>
</comment>
<reference evidence="2" key="1">
    <citation type="journal article" date="2019" name="Int. J. Syst. Evol. Microbiol.">
        <title>The Global Catalogue of Microorganisms (GCM) 10K type strain sequencing project: providing services to taxonomists for standard genome sequencing and annotation.</title>
        <authorList>
            <consortium name="The Broad Institute Genomics Platform"/>
            <consortium name="The Broad Institute Genome Sequencing Center for Infectious Disease"/>
            <person name="Wu L."/>
            <person name="Ma J."/>
        </authorList>
    </citation>
    <scope>NUCLEOTIDE SEQUENCE [LARGE SCALE GENOMIC DNA]</scope>
    <source>
        <strain evidence="2">JCM 16601</strain>
    </source>
</reference>
<name>A0ABP7QM88_9SPHI</name>
<evidence type="ECO:0000313" key="2">
    <source>
        <dbReference type="Proteomes" id="UP001500742"/>
    </source>
</evidence>
<evidence type="ECO:0000313" key="1">
    <source>
        <dbReference type="EMBL" id="GAA3984907.1"/>
    </source>
</evidence>
<accession>A0ABP7QM88</accession>
<evidence type="ECO:0008006" key="3">
    <source>
        <dbReference type="Google" id="ProtNLM"/>
    </source>
</evidence>
<dbReference type="PROSITE" id="PS51257">
    <property type="entry name" value="PROKAR_LIPOPROTEIN"/>
    <property type="match status" value="1"/>
</dbReference>